<keyword evidence="2" id="KW-0732">Signal</keyword>
<sequence>MLSSPWVLVTAMVLFAAQAAWVALAASPVIYDEHYHVAAIDAFSRRWTPFIDQTVADGPLGDAERYGSYLYHYMMSFPWRLTGAAGLSPEHRMLVIRLITVVIVTGALYAWWSFFHEVGASPAVANVAVGIVSATPLIVFLGGFVNYDNALFLVVPFFLRSAARLAMAERLLVSEWLRFIIIAGVGCLTKYTFVPLVPLVALVVLIQQVRVVRRGRTEELQGYISAPRDRLWWGRLALIGGAILSVCLVAERYLMNVVRYGSVVPDCLAVHELDLCQMHPPWARNMELDAAFEDRPGTMNGAFSFLTGHWVPIMLKNMTWYGTVSGDGIVQSRGPAITGVILYLAIPALLGVLVLAGGYLLRSRAIRMVVGTSVLYVIVLFALNYSDFLRMGVAIGIAGRYVLILLPIVIGLACIGAARLLGGESPPPASRATKVVLLGIVLLLCTQGGGATSFFWSVDEAWLKHPEGRSGQVTMLMHSVVERLIVPDSAVVDPRFAG</sequence>
<evidence type="ECO:0000259" key="3">
    <source>
        <dbReference type="Pfam" id="PF13231"/>
    </source>
</evidence>
<feature type="chain" id="PRO_5037987311" evidence="2">
    <location>
        <begin position="26"/>
        <end position="498"/>
    </location>
</feature>
<evidence type="ECO:0000313" key="4">
    <source>
        <dbReference type="EMBL" id="MBI9114767.1"/>
    </source>
</evidence>
<feature type="transmembrane region" description="Helical" evidence="1">
    <location>
        <begin position="398"/>
        <end position="422"/>
    </location>
</feature>
<comment type="caution">
    <text evidence="4">The sequence shown here is derived from an EMBL/GenBank/DDBJ whole genome shotgun (WGS) entry which is preliminary data.</text>
</comment>
<evidence type="ECO:0000256" key="2">
    <source>
        <dbReference type="SAM" id="SignalP"/>
    </source>
</evidence>
<feature type="domain" description="Glycosyltransferase RgtA/B/C/D-like" evidence="3">
    <location>
        <begin position="78"/>
        <end position="208"/>
    </location>
</feature>
<feature type="transmembrane region" description="Helical" evidence="1">
    <location>
        <begin position="368"/>
        <end position="386"/>
    </location>
</feature>
<gene>
    <name evidence="4" type="ORF">JAV76_07045</name>
</gene>
<feature type="signal peptide" evidence="2">
    <location>
        <begin position="1"/>
        <end position="25"/>
    </location>
</feature>
<dbReference type="AlphaFoldDB" id="A0A934I7V6"/>
<feature type="transmembrane region" description="Helical" evidence="1">
    <location>
        <begin position="124"/>
        <end position="143"/>
    </location>
</feature>
<keyword evidence="1" id="KW-1133">Transmembrane helix</keyword>
<evidence type="ECO:0000313" key="5">
    <source>
        <dbReference type="Proteomes" id="UP000602087"/>
    </source>
</evidence>
<dbReference type="EMBL" id="JAEINH010000004">
    <property type="protein sequence ID" value="MBI9114767.1"/>
    <property type="molecule type" value="Genomic_DNA"/>
</dbReference>
<name>A0A934I7V6_9MICO</name>
<feature type="transmembrane region" description="Helical" evidence="1">
    <location>
        <begin position="94"/>
        <end position="112"/>
    </location>
</feature>
<feature type="transmembrane region" description="Helical" evidence="1">
    <location>
        <begin position="179"/>
        <end position="206"/>
    </location>
</feature>
<accession>A0A934I7V6</accession>
<reference evidence="4" key="1">
    <citation type="submission" date="2020-12" db="EMBL/GenBank/DDBJ databases">
        <title>Sanguibacter suaedae sp. nov., isolated from Suaeda aralocaspica.</title>
        <authorList>
            <person name="Ma Q."/>
        </authorList>
    </citation>
    <scope>NUCLEOTIDE SEQUENCE</scope>
    <source>
        <strain evidence="4">YZGR15</strain>
    </source>
</reference>
<dbReference type="Proteomes" id="UP000602087">
    <property type="component" value="Unassembled WGS sequence"/>
</dbReference>
<dbReference type="Pfam" id="PF13231">
    <property type="entry name" value="PMT_2"/>
    <property type="match status" value="1"/>
</dbReference>
<organism evidence="4 5">
    <name type="scientific">Sanguibacter suaedae</name>
    <dbReference type="NCBI Taxonomy" id="2795737"/>
    <lineage>
        <taxon>Bacteria</taxon>
        <taxon>Bacillati</taxon>
        <taxon>Actinomycetota</taxon>
        <taxon>Actinomycetes</taxon>
        <taxon>Micrococcales</taxon>
        <taxon>Sanguibacteraceae</taxon>
        <taxon>Sanguibacter</taxon>
    </lineage>
</organism>
<dbReference type="InterPro" id="IPR038731">
    <property type="entry name" value="RgtA/B/C-like"/>
</dbReference>
<feature type="transmembrane region" description="Helical" evidence="1">
    <location>
        <begin position="340"/>
        <end position="361"/>
    </location>
</feature>
<keyword evidence="1" id="KW-0472">Membrane</keyword>
<evidence type="ECO:0000256" key="1">
    <source>
        <dbReference type="SAM" id="Phobius"/>
    </source>
</evidence>
<keyword evidence="1" id="KW-0812">Transmembrane</keyword>
<dbReference type="RefSeq" id="WP_198733312.1">
    <property type="nucleotide sequence ID" value="NZ_JAEINH010000004.1"/>
</dbReference>
<feature type="transmembrane region" description="Helical" evidence="1">
    <location>
        <begin position="236"/>
        <end position="255"/>
    </location>
</feature>
<feature type="transmembrane region" description="Helical" evidence="1">
    <location>
        <begin position="434"/>
        <end position="456"/>
    </location>
</feature>
<keyword evidence="5" id="KW-1185">Reference proteome</keyword>
<protein>
    <submittedName>
        <fullName evidence="4">Glycosyltransferase family 39 protein</fullName>
    </submittedName>
</protein>
<proteinExistence type="predicted"/>